<dbReference type="AlphaFoldDB" id="A0A6N7XQX5"/>
<dbReference type="GO" id="GO:0005975">
    <property type="term" value="P:carbohydrate metabolic process"/>
    <property type="evidence" value="ECO:0007669"/>
    <property type="project" value="UniProtKB-ARBA"/>
</dbReference>
<keyword evidence="1" id="KW-0472">Membrane</keyword>
<dbReference type="InterPro" id="IPR041033">
    <property type="entry name" value="SpaA_PFL_dom_1"/>
</dbReference>
<dbReference type="Gene3D" id="3.40.50.410">
    <property type="entry name" value="von Willebrand factor, type A domain"/>
    <property type="match status" value="1"/>
</dbReference>
<organism evidence="4 5">
    <name type="scientific">Olsenella porci</name>
    <dbReference type="NCBI Taxonomy" id="2652279"/>
    <lineage>
        <taxon>Bacteria</taxon>
        <taxon>Bacillati</taxon>
        <taxon>Actinomycetota</taxon>
        <taxon>Coriobacteriia</taxon>
        <taxon>Coriobacteriales</taxon>
        <taxon>Atopobiaceae</taxon>
        <taxon>Olsenella</taxon>
    </lineage>
</organism>
<dbReference type="Gene3D" id="2.60.40.10">
    <property type="entry name" value="Immunoglobulins"/>
    <property type="match status" value="1"/>
</dbReference>
<dbReference type="InterPro" id="IPR013783">
    <property type="entry name" value="Ig-like_fold"/>
</dbReference>
<dbReference type="RefSeq" id="WP_154434377.1">
    <property type="nucleotide sequence ID" value="NZ_VUNC01000002.1"/>
</dbReference>
<keyword evidence="1" id="KW-1133">Transmembrane helix</keyword>
<keyword evidence="5" id="KW-1185">Reference proteome</keyword>
<dbReference type="Gene3D" id="2.60.40.1140">
    <property type="entry name" value="Collagen-binding surface protein Cna, B-type domain"/>
    <property type="match status" value="1"/>
</dbReference>
<protein>
    <submittedName>
        <fullName evidence="4">Uncharacterized protein</fullName>
    </submittedName>
</protein>
<dbReference type="CDD" id="cd00198">
    <property type="entry name" value="vWFA"/>
    <property type="match status" value="1"/>
</dbReference>
<evidence type="ECO:0000313" key="5">
    <source>
        <dbReference type="Proteomes" id="UP000469325"/>
    </source>
</evidence>
<dbReference type="SUPFAM" id="SSF53300">
    <property type="entry name" value="vWA-like"/>
    <property type="match status" value="1"/>
</dbReference>
<evidence type="ECO:0000313" key="4">
    <source>
        <dbReference type="EMBL" id="MST72376.1"/>
    </source>
</evidence>
<dbReference type="Pfam" id="PF24558">
    <property type="entry name" value="DUF7604"/>
    <property type="match status" value="1"/>
</dbReference>
<evidence type="ECO:0000259" key="3">
    <source>
        <dbReference type="Pfam" id="PF24558"/>
    </source>
</evidence>
<name>A0A6N7XQX5_9ACTN</name>
<comment type="caution">
    <text evidence="4">The sequence shown here is derived from an EMBL/GenBank/DDBJ whole genome shotgun (WGS) entry which is preliminary data.</text>
</comment>
<evidence type="ECO:0000256" key="1">
    <source>
        <dbReference type="SAM" id="Phobius"/>
    </source>
</evidence>
<dbReference type="InterPro" id="IPR055384">
    <property type="entry name" value="DUF7604"/>
</dbReference>
<dbReference type="InterPro" id="IPR036465">
    <property type="entry name" value="vWFA_dom_sf"/>
</dbReference>
<sequence length="734" mass="77192">MRPGLSSAAATAKRLAGIAVAMASVAMLPILAAAPVSALAETPTLGEPEHEKAAILNEDGTATVTLSVTGETASSQSKSSANVIVVLDTSGSMNDVVARRRVTGWEQVGRWEWASGATYGLVDGEYVLLTRHVRNLWSYYYTYDAPDGSQVQYTGSWYQQVTRYEDVTRLDVAKGALSSLADQLIGDGASTIGLSLETFSGYGEGTGPSAYYHGGQAESFKTLVNGLAAEGGTNWTEALDRAKQLAIRDTTTPTYILFLSDGEPTYGMVNGRQTGNGKASQPQSDLQEFFDQAVTSASTRPSNVVGLYTIYTGADAATSMHDFAKQTNSAPDGTAFDGTDSEKLNSALADIAQVIETGVAYQDVTITDTLSHSVSYVLPEGETAPEFTYTRNGEPWADAPAATVDADGRVSWSLGDGKTLEHGVIYAISFKVHVIQEEFDRAAETDGAYEVATNENGSVSYRTVTSVTGSDPVVSDVESASFDVPTITVPTSKITVSKAWEGSTHLPQKLTVTVRRDGEDYKTVDLSAENNWTADATVSAGPTGHSYTVVEETPDGWTSSNPDGIEVSLKGLTAQSETAAFTNTYVPFGLRVFKYTGTGDSQRPLQGATFTVEGNGATYTLTTGEDGYATTGEGQTLSDGTYTITETSVPAGYDKLPGSLTLTVDGETATLSDGTQSAEVGKSSQGRYFQIAISNTSSAPQTIPQTGGLGSAPLYALGMAAVAGIVALTVRHHQ</sequence>
<dbReference type="EMBL" id="VUNC01000002">
    <property type="protein sequence ID" value="MST72376.1"/>
    <property type="molecule type" value="Genomic_DNA"/>
</dbReference>
<dbReference type="Proteomes" id="UP000469325">
    <property type="component" value="Unassembled WGS sequence"/>
</dbReference>
<reference evidence="4 5" key="1">
    <citation type="submission" date="2019-08" db="EMBL/GenBank/DDBJ databases">
        <title>In-depth cultivation of the pig gut microbiome towards novel bacterial diversity and tailored functional studies.</title>
        <authorList>
            <person name="Wylensek D."/>
            <person name="Hitch T.C.A."/>
            <person name="Clavel T."/>
        </authorList>
    </citation>
    <scope>NUCLEOTIDE SEQUENCE [LARGE SCALE GENOMIC DNA]</scope>
    <source>
        <strain evidence="4 5">CA-Schmier-601-WT-1</strain>
    </source>
</reference>
<evidence type="ECO:0000259" key="2">
    <source>
        <dbReference type="Pfam" id="PF17802"/>
    </source>
</evidence>
<keyword evidence="1" id="KW-0812">Transmembrane</keyword>
<dbReference type="SUPFAM" id="SSF49478">
    <property type="entry name" value="Cna protein B-type domain"/>
    <property type="match status" value="1"/>
</dbReference>
<gene>
    <name evidence="4" type="ORF">FYJ68_04535</name>
</gene>
<dbReference type="Pfam" id="PF17802">
    <property type="entry name" value="SpaA"/>
    <property type="match status" value="1"/>
</dbReference>
<accession>A0A6N7XQX5</accession>
<feature type="domain" description="DUF7604" evidence="3">
    <location>
        <begin position="361"/>
        <end position="456"/>
    </location>
</feature>
<proteinExistence type="predicted"/>
<feature type="transmembrane region" description="Helical" evidence="1">
    <location>
        <begin position="712"/>
        <end position="730"/>
    </location>
</feature>
<feature type="domain" description="SpaA-like prealbumin fold" evidence="2">
    <location>
        <begin position="600"/>
        <end position="666"/>
    </location>
</feature>